<organism evidence="1 2">
    <name type="scientific">Dreissena polymorpha</name>
    <name type="common">Zebra mussel</name>
    <name type="synonym">Mytilus polymorpha</name>
    <dbReference type="NCBI Taxonomy" id="45954"/>
    <lineage>
        <taxon>Eukaryota</taxon>
        <taxon>Metazoa</taxon>
        <taxon>Spiralia</taxon>
        <taxon>Lophotrochozoa</taxon>
        <taxon>Mollusca</taxon>
        <taxon>Bivalvia</taxon>
        <taxon>Autobranchia</taxon>
        <taxon>Heteroconchia</taxon>
        <taxon>Euheterodonta</taxon>
        <taxon>Imparidentia</taxon>
        <taxon>Neoheterodontei</taxon>
        <taxon>Myida</taxon>
        <taxon>Dreissenoidea</taxon>
        <taxon>Dreissenidae</taxon>
        <taxon>Dreissena</taxon>
    </lineage>
</organism>
<dbReference type="EMBL" id="JAIWYP010000001">
    <property type="protein sequence ID" value="KAH3893118.1"/>
    <property type="molecule type" value="Genomic_DNA"/>
</dbReference>
<keyword evidence="2" id="KW-1185">Reference proteome</keyword>
<evidence type="ECO:0000313" key="2">
    <source>
        <dbReference type="Proteomes" id="UP000828390"/>
    </source>
</evidence>
<reference evidence="1" key="2">
    <citation type="submission" date="2020-11" db="EMBL/GenBank/DDBJ databases">
        <authorList>
            <person name="McCartney M.A."/>
            <person name="Auch B."/>
            <person name="Kono T."/>
            <person name="Mallez S."/>
            <person name="Becker A."/>
            <person name="Gohl D.M."/>
            <person name="Silverstein K.A.T."/>
            <person name="Koren S."/>
            <person name="Bechman K.B."/>
            <person name="Herman A."/>
            <person name="Abrahante J.E."/>
            <person name="Garbe J."/>
        </authorList>
    </citation>
    <scope>NUCLEOTIDE SEQUENCE</scope>
    <source>
        <strain evidence="1">Duluth1</strain>
        <tissue evidence="1">Whole animal</tissue>
    </source>
</reference>
<protein>
    <submittedName>
        <fullName evidence="1">Uncharacterized protein</fullName>
    </submittedName>
</protein>
<dbReference type="AlphaFoldDB" id="A0A9D4NB24"/>
<reference evidence="1" key="1">
    <citation type="journal article" date="2019" name="bioRxiv">
        <title>The Genome of the Zebra Mussel, Dreissena polymorpha: A Resource for Invasive Species Research.</title>
        <authorList>
            <person name="McCartney M.A."/>
            <person name="Auch B."/>
            <person name="Kono T."/>
            <person name="Mallez S."/>
            <person name="Zhang Y."/>
            <person name="Obille A."/>
            <person name="Becker A."/>
            <person name="Abrahante J.E."/>
            <person name="Garbe J."/>
            <person name="Badalamenti J.P."/>
            <person name="Herman A."/>
            <person name="Mangelson H."/>
            <person name="Liachko I."/>
            <person name="Sullivan S."/>
            <person name="Sone E.D."/>
            <person name="Koren S."/>
            <person name="Silverstein K.A.T."/>
            <person name="Beckman K.B."/>
            <person name="Gohl D.M."/>
        </authorList>
    </citation>
    <scope>NUCLEOTIDE SEQUENCE</scope>
    <source>
        <strain evidence="1">Duluth1</strain>
        <tissue evidence="1">Whole animal</tissue>
    </source>
</reference>
<proteinExistence type="predicted"/>
<accession>A0A9D4NB24</accession>
<gene>
    <name evidence="1" type="ORF">DPMN_017262</name>
</gene>
<name>A0A9D4NB24_DREPO</name>
<comment type="caution">
    <text evidence="1">The sequence shown here is derived from an EMBL/GenBank/DDBJ whole genome shotgun (WGS) entry which is preliminary data.</text>
</comment>
<dbReference type="Proteomes" id="UP000828390">
    <property type="component" value="Unassembled WGS sequence"/>
</dbReference>
<evidence type="ECO:0000313" key="1">
    <source>
        <dbReference type="EMBL" id="KAH3893118.1"/>
    </source>
</evidence>
<sequence>MNDRGSRVRFLALLLVAGYVGRAMNYRGSRVRFPTLLLVAGYVGRAMNYRGSRVRFPALLLVASSVCYSNELPRIAGPIPGPITCG</sequence>